<dbReference type="AlphaFoldDB" id="X0W478"/>
<dbReference type="EMBL" id="BARS01032106">
    <property type="protein sequence ID" value="GAG25654.1"/>
    <property type="molecule type" value="Genomic_DNA"/>
</dbReference>
<proteinExistence type="predicted"/>
<name>X0W478_9ZZZZ</name>
<evidence type="ECO:0000313" key="1">
    <source>
        <dbReference type="EMBL" id="GAG25654.1"/>
    </source>
</evidence>
<gene>
    <name evidence="1" type="ORF">S01H1_49871</name>
</gene>
<accession>X0W478</accession>
<comment type="caution">
    <text evidence="1">The sequence shown here is derived from an EMBL/GenBank/DDBJ whole genome shotgun (WGS) entry which is preliminary data.</text>
</comment>
<protein>
    <submittedName>
        <fullName evidence="1">Uncharacterized protein</fullName>
    </submittedName>
</protein>
<feature type="non-terminal residue" evidence="1">
    <location>
        <position position="42"/>
    </location>
</feature>
<reference evidence="1" key="1">
    <citation type="journal article" date="2014" name="Front. Microbiol.">
        <title>High frequency of phylogenetically diverse reductive dehalogenase-homologous genes in deep subseafloor sedimentary metagenomes.</title>
        <authorList>
            <person name="Kawai M."/>
            <person name="Futagami T."/>
            <person name="Toyoda A."/>
            <person name="Takaki Y."/>
            <person name="Nishi S."/>
            <person name="Hori S."/>
            <person name="Arai W."/>
            <person name="Tsubouchi T."/>
            <person name="Morono Y."/>
            <person name="Uchiyama I."/>
            <person name="Ito T."/>
            <person name="Fujiyama A."/>
            <person name="Inagaki F."/>
            <person name="Takami H."/>
        </authorList>
    </citation>
    <scope>NUCLEOTIDE SEQUENCE</scope>
    <source>
        <strain evidence="1">Expedition CK06-06</strain>
    </source>
</reference>
<organism evidence="1">
    <name type="scientific">marine sediment metagenome</name>
    <dbReference type="NCBI Taxonomy" id="412755"/>
    <lineage>
        <taxon>unclassified sequences</taxon>
        <taxon>metagenomes</taxon>
        <taxon>ecological metagenomes</taxon>
    </lineage>
</organism>
<sequence>MNAEKMEVTYQFVNYGEDLRPAKGVLILDVGMKTVPGVIDHH</sequence>